<evidence type="ECO:0000256" key="1">
    <source>
        <dbReference type="SAM" id="Coils"/>
    </source>
</evidence>
<evidence type="ECO:0000256" key="2">
    <source>
        <dbReference type="SAM" id="MobiDB-lite"/>
    </source>
</evidence>
<organism evidence="3 4">
    <name type="scientific">Butyrivibrio fibrisolvens DSM 3071</name>
    <dbReference type="NCBI Taxonomy" id="1121131"/>
    <lineage>
        <taxon>Bacteria</taxon>
        <taxon>Bacillati</taxon>
        <taxon>Bacillota</taxon>
        <taxon>Clostridia</taxon>
        <taxon>Lachnospirales</taxon>
        <taxon>Lachnospiraceae</taxon>
        <taxon>Butyrivibrio</taxon>
    </lineage>
</organism>
<accession>A0A1M5PLP1</accession>
<dbReference type="AlphaFoldDB" id="A0A1M5PLP1"/>
<feature type="compositionally biased region" description="Polar residues" evidence="2">
    <location>
        <begin position="354"/>
        <end position="366"/>
    </location>
</feature>
<proteinExistence type="predicted"/>
<feature type="region of interest" description="Disordered" evidence="2">
    <location>
        <begin position="340"/>
        <end position="366"/>
    </location>
</feature>
<keyword evidence="4" id="KW-1185">Reference proteome</keyword>
<evidence type="ECO:0000313" key="3">
    <source>
        <dbReference type="EMBL" id="SHH02715.1"/>
    </source>
</evidence>
<dbReference type="STRING" id="1121131.SAMN02745229_00030"/>
<reference evidence="4" key="1">
    <citation type="submission" date="2016-11" db="EMBL/GenBank/DDBJ databases">
        <authorList>
            <person name="Varghese N."/>
            <person name="Submissions S."/>
        </authorList>
    </citation>
    <scope>NUCLEOTIDE SEQUENCE [LARGE SCALE GENOMIC DNA]</scope>
    <source>
        <strain evidence="4">DSM 3071</strain>
    </source>
</reference>
<sequence length="1184" mass="132568">MGRIKINLDQLEEVREQYEIAMNVTEDVISKAREDLNSMAEEVWEGEDGDMARDLFGDLVYKEMPETWKHIDASNEAIKKAQKKAYEAKNYCNDFPKIFKGGEPSEGNQSPCSGDLLCDPGSCAELKHNMANAGQNAANLKNRIKEVADILSQLETPEAKFNYTSYTQPIIEQAQDVEDYTRNFNEDLTKYEAKVNELDSTLSKELLAAVPETVEKPFDPSCLLGEDTIHMQGGDIINTLEEHNSIDIGSKLSDAQLENILAMLFDKKDIDVSGLSEEDLGMAFITLPEEKKKAVLFEMGYTKEQIDSILESYKGHKSTAAGTDFGRTLVEKITDKYGNPFDRLGNEEKDSKSESSGTKPGQNNNAVYTSAELNDVTIAGGGATPEQVQEWVETGDTESMNEYIEETSQNVDQWDEYKAANLAAIYEWSLQSGNTEVAENFARHFQIVSEDSKPYNGTGSLQIHTFTMNADALDAIYNSFPKSDNNEIRDSLEELKKASGNYYVAIDPWGTEAYIGNMKATLNDDHQIQFSYDEQNGKNIVVATSAHSILDDTPSYVIDYWIDSKDKDKLCAYIEATPDDDNNWDSARATNLGHIWVDSISNSGNEDILETFVDHFVIDVNPGDLGYEGDMPSYTMNTMALGTIYSTIDKNKNGEAYWTLVRVANRRDFKHDYLYKTIDNCFDVTFTEDGHYKFSYYSGDVERPFTSSITSADITEQINMYNLKTNVFKNSDGEYSADDLNDFLKLICTDYDLEMVKKLAEASIPISLANNTDNPFNVVFDETDPNKISATGDAALFKYAKQLLKSNIVYDNDSGKINVEQTERNLKDSIFENMLNSLLCKDEEDCIYSDSDYRKDYLDIIIANGIADMFLIETKDMVEDCLNNDIDGLKEDIISFDISSQVTVLLETFRNLINKNNQELSIQVDNLKLNNSKMNDATLFSDITITNLNTGENETIIDFGCGVFDGSKIPNEKTKVAYYEHVESDPLLDLAISTAISLALCFATKEIGIAYTLATSCYGLANILSTSSDKPSDDLMTIFYGSYIGYGPGGSSEDSIYAGGISAIIAQNANAALRQAMVIANGYSALTDGDINTEDTTSNNIADGIKTDFKNKKADAAYYAKLYFVFTGHNINDDYNYTWEDVEPDEIIAYQNIYDNYDDDYKWDTVGDEDYFYDEKPANDIFLN</sequence>
<evidence type="ECO:0000313" key="4">
    <source>
        <dbReference type="Proteomes" id="UP000184278"/>
    </source>
</evidence>
<dbReference type="EMBL" id="FQXK01000003">
    <property type="protein sequence ID" value="SHH02715.1"/>
    <property type="molecule type" value="Genomic_DNA"/>
</dbReference>
<keyword evidence="1" id="KW-0175">Coiled coil</keyword>
<feature type="coiled-coil region" evidence="1">
    <location>
        <begin position="1"/>
        <end position="42"/>
    </location>
</feature>
<dbReference type="Proteomes" id="UP000184278">
    <property type="component" value="Unassembled WGS sequence"/>
</dbReference>
<protein>
    <submittedName>
        <fullName evidence="3">Uncharacterized protein</fullName>
    </submittedName>
</protein>
<gene>
    <name evidence="3" type="ORF">SAMN02745229_00030</name>
</gene>
<feature type="coiled-coil region" evidence="1">
    <location>
        <begin position="910"/>
        <end position="937"/>
    </location>
</feature>
<feature type="coiled-coil region" evidence="1">
    <location>
        <begin position="123"/>
        <end position="150"/>
    </location>
</feature>
<name>A0A1M5PLP1_BUTFI</name>
<feature type="compositionally biased region" description="Basic and acidic residues" evidence="2">
    <location>
        <begin position="344"/>
        <end position="353"/>
    </location>
</feature>